<name>A0AAD2JMQ1_9STRA</name>
<sequence length="124" mass="13563">MVPLATRYYFLLTETPRRPKRRGSASGSMNTVSYAPEITSSGMSSRRPRRGSASGSTNPISSATGSKTGYKREIAALEFLLGIPMKAERDIVHQGWLQQNGMVDMKRNNKKADDAAAMNPALSR</sequence>
<feature type="region of interest" description="Disordered" evidence="1">
    <location>
        <begin position="18"/>
        <end position="67"/>
    </location>
</feature>
<keyword evidence="3" id="KW-1185">Reference proteome</keyword>
<evidence type="ECO:0000256" key="1">
    <source>
        <dbReference type="SAM" id="MobiDB-lite"/>
    </source>
</evidence>
<proteinExistence type="predicted"/>
<organism evidence="2 3">
    <name type="scientific">Cylindrotheca closterium</name>
    <dbReference type="NCBI Taxonomy" id="2856"/>
    <lineage>
        <taxon>Eukaryota</taxon>
        <taxon>Sar</taxon>
        <taxon>Stramenopiles</taxon>
        <taxon>Ochrophyta</taxon>
        <taxon>Bacillariophyta</taxon>
        <taxon>Bacillariophyceae</taxon>
        <taxon>Bacillariophycidae</taxon>
        <taxon>Bacillariales</taxon>
        <taxon>Bacillariaceae</taxon>
        <taxon>Cylindrotheca</taxon>
    </lineage>
</organism>
<feature type="compositionally biased region" description="Low complexity" evidence="1">
    <location>
        <begin position="40"/>
        <end position="56"/>
    </location>
</feature>
<accession>A0AAD2JMQ1</accession>
<reference evidence="2" key="1">
    <citation type="submission" date="2023-08" db="EMBL/GenBank/DDBJ databases">
        <authorList>
            <person name="Audoor S."/>
            <person name="Bilcke G."/>
        </authorList>
    </citation>
    <scope>NUCLEOTIDE SEQUENCE</scope>
</reference>
<feature type="compositionally biased region" description="Polar residues" evidence="1">
    <location>
        <begin position="57"/>
        <end position="67"/>
    </location>
</feature>
<evidence type="ECO:0000313" key="3">
    <source>
        <dbReference type="Proteomes" id="UP001295423"/>
    </source>
</evidence>
<protein>
    <submittedName>
        <fullName evidence="2">Uncharacterized protein</fullName>
    </submittedName>
</protein>
<dbReference type="EMBL" id="CAKOGP040002203">
    <property type="protein sequence ID" value="CAJ1965605.1"/>
    <property type="molecule type" value="Genomic_DNA"/>
</dbReference>
<evidence type="ECO:0000313" key="2">
    <source>
        <dbReference type="EMBL" id="CAJ1965605.1"/>
    </source>
</evidence>
<comment type="caution">
    <text evidence="2">The sequence shown here is derived from an EMBL/GenBank/DDBJ whole genome shotgun (WGS) entry which is preliminary data.</text>
</comment>
<dbReference type="Proteomes" id="UP001295423">
    <property type="component" value="Unassembled WGS sequence"/>
</dbReference>
<dbReference type="AlphaFoldDB" id="A0AAD2JMQ1"/>
<gene>
    <name evidence="2" type="ORF">CYCCA115_LOCUS21197</name>
</gene>